<dbReference type="GO" id="GO:0008270">
    <property type="term" value="F:zinc ion binding"/>
    <property type="evidence" value="ECO:0007669"/>
    <property type="project" value="UniProtKB-KW"/>
</dbReference>
<keyword evidence="3" id="KW-0479">Metal-binding</keyword>
<evidence type="ECO:0000313" key="11">
    <source>
        <dbReference type="EMBL" id="CAB4029980.1"/>
    </source>
</evidence>
<evidence type="ECO:0000256" key="4">
    <source>
        <dbReference type="ARBA" id="ARBA00022737"/>
    </source>
</evidence>
<dbReference type="PANTHER" id="PTHR24393">
    <property type="entry name" value="ZINC FINGER PROTEIN"/>
    <property type="match status" value="1"/>
</dbReference>
<keyword evidence="7" id="KW-0805">Transcription regulation</keyword>
<comment type="similarity">
    <text evidence="2">Belongs to the krueppel C2H2-type zinc-finger protein family.</text>
</comment>
<organism evidence="11 12">
    <name type="scientific">Paramuricea clavata</name>
    <name type="common">Red gorgonian</name>
    <name type="synonym">Violescent sea-whip</name>
    <dbReference type="NCBI Taxonomy" id="317549"/>
    <lineage>
        <taxon>Eukaryota</taxon>
        <taxon>Metazoa</taxon>
        <taxon>Cnidaria</taxon>
        <taxon>Anthozoa</taxon>
        <taxon>Octocorallia</taxon>
        <taxon>Malacalcyonacea</taxon>
        <taxon>Plexauridae</taxon>
        <taxon>Paramuricea</taxon>
    </lineage>
</organism>
<evidence type="ECO:0000256" key="5">
    <source>
        <dbReference type="ARBA" id="ARBA00022771"/>
    </source>
</evidence>
<name>A0A6S7JLS3_PARCT</name>
<dbReference type="Pfam" id="PF00096">
    <property type="entry name" value="zf-C2H2"/>
    <property type="match status" value="4"/>
</dbReference>
<dbReference type="SUPFAM" id="SSF57667">
    <property type="entry name" value="beta-beta-alpha zinc fingers"/>
    <property type="match status" value="2"/>
</dbReference>
<evidence type="ECO:0000256" key="2">
    <source>
        <dbReference type="ARBA" id="ARBA00006991"/>
    </source>
</evidence>
<evidence type="ECO:0000256" key="1">
    <source>
        <dbReference type="ARBA" id="ARBA00004123"/>
    </source>
</evidence>
<evidence type="ECO:0000256" key="10">
    <source>
        <dbReference type="ARBA" id="ARBA00023242"/>
    </source>
</evidence>
<keyword evidence="5" id="KW-0863">Zinc-finger</keyword>
<sequence length="186" mass="21312">MLRPADKSSCTTKVLHMVLRYTCSCSSELGCSLADDIKLCFLLSSGNVKTTKLCVSTHNTVNMSTNEDSGAFKCTLCTKSFEQQEHLDLHIKWHNGCRPYSCKECGAKMKYKGSLTVHMKLHNTERPYKCLNCEKSFSKYSYLERHLRVHTADKPHPCDVCEKTFRARPFICTECKKSFRYRSNLA</sequence>
<comment type="subcellular location">
    <subcellularLocation>
        <location evidence="1">Nucleus</location>
    </subcellularLocation>
</comment>
<accession>A0A6S7JLS3</accession>
<evidence type="ECO:0000256" key="7">
    <source>
        <dbReference type="ARBA" id="ARBA00023015"/>
    </source>
</evidence>
<reference evidence="11" key="1">
    <citation type="submission" date="2020-04" db="EMBL/GenBank/DDBJ databases">
        <authorList>
            <person name="Alioto T."/>
            <person name="Alioto T."/>
            <person name="Gomez Garrido J."/>
        </authorList>
    </citation>
    <scope>NUCLEOTIDE SEQUENCE</scope>
    <source>
        <strain evidence="11">A484AB</strain>
    </source>
</reference>
<dbReference type="OrthoDB" id="8117402at2759"/>
<dbReference type="InterPro" id="IPR013087">
    <property type="entry name" value="Znf_C2H2_type"/>
</dbReference>
<feature type="non-terminal residue" evidence="11">
    <location>
        <position position="1"/>
    </location>
</feature>
<dbReference type="PROSITE" id="PS00028">
    <property type="entry name" value="ZINC_FINGER_C2H2_1"/>
    <property type="match status" value="3"/>
</dbReference>
<dbReference type="FunFam" id="3.30.160.60:FF:000100">
    <property type="entry name" value="Zinc finger 45-like"/>
    <property type="match status" value="1"/>
</dbReference>
<protein>
    <submittedName>
        <fullName evidence="11">Zinc finger 271-like isoform X1</fullName>
    </submittedName>
</protein>
<dbReference type="Gene3D" id="3.30.160.60">
    <property type="entry name" value="Classic Zinc Finger"/>
    <property type="match status" value="4"/>
</dbReference>
<dbReference type="SMART" id="SM00355">
    <property type="entry name" value="ZnF_C2H2"/>
    <property type="match status" value="3"/>
</dbReference>
<dbReference type="PANTHER" id="PTHR24393:SF15">
    <property type="entry name" value="IP01243P-RELATED"/>
    <property type="match status" value="1"/>
</dbReference>
<evidence type="ECO:0000313" key="12">
    <source>
        <dbReference type="Proteomes" id="UP001152795"/>
    </source>
</evidence>
<evidence type="ECO:0000256" key="9">
    <source>
        <dbReference type="ARBA" id="ARBA00023163"/>
    </source>
</evidence>
<keyword evidence="9" id="KW-0804">Transcription</keyword>
<keyword evidence="8" id="KW-0238">DNA-binding</keyword>
<dbReference type="FunFam" id="3.30.160.60:FF:000540">
    <property type="entry name" value="zinc finger protein 263 isoform X1"/>
    <property type="match status" value="1"/>
</dbReference>
<evidence type="ECO:0000256" key="3">
    <source>
        <dbReference type="ARBA" id="ARBA00022723"/>
    </source>
</evidence>
<proteinExistence type="inferred from homology"/>
<gene>
    <name evidence="11" type="ORF">PACLA_8A023352</name>
</gene>
<evidence type="ECO:0000256" key="8">
    <source>
        <dbReference type="ARBA" id="ARBA00023125"/>
    </source>
</evidence>
<dbReference type="PROSITE" id="PS50157">
    <property type="entry name" value="ZINC_FINGER_C2H2_2"/>
    <property type="match status" value="4"/>
</dbReference>
<keyword evidence="10" id="KW-0539">Nucleus</keyword>
<dbReference type="GO" id="GO:0005634">
    <property type="term" value="C:nucleus"/>
    <property type="evidence" value="ECO:0007669"/>
    <property type="project" value="UniProtKB-SubCell"/>
</dbReference>
<evidence type="ECO:0000256" key="6">
    <source>
        <dbReference type="ARBA" id="ARBA00022833"/>
    </source>
</evidence>
<dbReference type="InterPro" id="IPR036236">
    <property type="entry name" value="Znf_C2H2_sf"/>
</dbReference>
<dbReference type="GO" id="GO:0000978">
    <property type="term" value="F:RNA polymerase II cis-regulatory region sequence-specific DNA binding"/>
    <property type="evidence" value="ECO:0007669"/>
    <property type="project" value="TreeGrafter"/>
</dbReference>
<keyword evidence="12" id="KW-1185">Reference proteome</keyword>
<dbReference type="Proteomes" id="UP001152795">
    <property type="component" value="Unassembled WGS sequence"/>
</dbReference>
<dbReference type="AlphaFoldDB" id="A0A6S7JLS3"/>
<keyword evidence="4" id="KW-0677">Repeat</keyword>
<dbReference type="EMBL" id="CACRXK020016536">
    <property type="protein sequence ID" value="CAB4029980.1"/>
    <property type="molecule type" value="Genomic_DNA"/>
</dbReference>
<comment type="caution">
    <text evidence="11">The sequence shown here is derived from an EMBL/GenBank/DDBJ whole genome shotgun (WGS) entry which is preliminary data.</text>
</comment>
<dbReference type="GO" id="GO:0001228">
    <property type="term" value="F:DNA-binding transcription activator activity, RNA polymerase II-specific"/>
    <property type="evidence" value="ECO:0007669"/>
    <property type="project" value="TreeGrafter"/>
</dbReference>
<keyword evidence="6" id="KW-0862">Zinc</keyword>